<sequence length="734" mass="83628">MEMVKFPMFYLVRNGSIKALTYCSKICVHKGTISILLYGNPLRYNAKNCIFEAIEYSLPEVNHAVESDNDLASLCKNTTCMSYTNDENCKKALTTIYLLDEDFYQDHNNSNVIVVSKLCDTSNKLAYVYAQAQDEFDKRRYSLTLLLHGSPFEKPQKISKILLKGSVPQYITLRVFNVVEPKNLSFLDYIPYQLVFTGFGVYEKVEEGNFFKIVKTRGFTSRTLLASTIVLDEKPKRRQIPTPLPTNVSGSLVERGSSKGLIRLSTGLDSPTVFIGNSLAIGLIFENLDDLYKSLKDSFRTFVEDSLGALHDLLEDDEENFHVRMRSLRERLRHDVATFDMRYFLKSLVHYLMGSISLGNGNLWNVAWYERYFNMELDDVKAILSSFLRKVGYGEVDIQNMRLGSIILKMNFDIKIKKSKSHGKLFEILKFYDLLNGYFQMKKNKIRLDEWERAALRKVLLLISVALVSKGIKPGAKLDETLMSHTKDVLKELLRESLTIAERLSAATIEMGLHALSHALMSFLIEKTGYSDVTEIVIVEGPWSKSFATLLDGFFLRVPGDYVKGAIFAISYTSGSGELFERFRIKLDEFMSYVNSILYLNGLDRCYEYWFQRRTALKRASAIRGYGVNEAKYSSIPIVRSLMPYNLRSVDEVISYLSIDTENAKELISIVYGKSKRADKQYLLELSTPDCFDGCEACIGMHGSCAVSSPLPKMWTYSKKALEILLKDVITHNG</sequence>
<accession>A0A977KBW8</accession>
<dbReference type="KEGG" id="ipc:IPA_03235"/>
<organism evidence="1 2">
    <name type="scientific">Ignicoccus pacificus DSM 13166</name>
    <dbReference type="NCBI Taxonomy" id="940294"/>
    <lineage>
        <taxon>Archaea</taxon>
        <taxon>Thermoproteota</taxon>
        <taxon>Thermoprotei</taxon>
        <taxon>Desulfurococcales</taxon>
        <taxon>Desulfurococcaceae</taxon>
        <taxon>Ignicoccus</taxon>
    </lineage>
</organism>
<evidence type="ECO:0000313" key="2">
    <source>
        <dbReference type="Proteomes" id="UP001063698"/>
    </source>
</evidence>
<gene>
    <name evidence="1" type="ORF">IPA_03235</name>
</gene>
<dbReference type="EMBL" id="CP006868">
    <property type="protein sequence ID" value="UXD22288.1"/>
    <property type="molecule type" value="Genomic_DNA"/>
</dbReference>
<proteinExistence type="predicted"/>
<keyword evidence="2" id="KW-1185">Reference proteome</keyword>
<dbReference type="Proteomes" id="UP001063698">
    <property type="component" value="Chromosome"/>
</dbReference>
<dbReference type="AlphaFoldDB" id="A0A977KBW8"/>
<name>A0A977KBW8_9CREN</name>
<protein>
    <submittedName>
        <fullName evidence="1">Uncharacterized protein</fullName>
    </submittedName>
</protein>
<reference evidence="1" key="1">
    <citation type="submission" date="2013-11" db="EMBL/GenBank/DDBJ databases">
        <title>Comparative genomics of Ignicoccus.</title>
        <authorList>
            <person name="Podar M."/>
        </authorList>
    </citation>
    <scope>NUCLEOTIDE SEQUENCE</scope>
    <source>
        <strain evidence="1">DSM 13166</strain>
    </source>
</reference>
<evidence type="ECO:0000313" key="1">
    <source>
        <dbReference type="EMBL" id="UXD22288.1"/>
    </source>
</evidence>